<dbReference type="AlphaFoldDB" id="A0A392P2X3"/>
<dbReference type="InterPro" id="IPR028348">
    <property type="entry name" value="FAD-binding_protein"/>
</dbReference>
<organism evidence="2 3">
    <name type="scientific">Trifolium medium</name>
    <dbReference type="NCBI Taxonomy" id="97028"/>
    <lineage>
        <taxon>Eukaryota</taxon>
        <taxon>Viridiplantae</taxon>
        <taxon>Streptophyta</taxon>
        <taxon>Embryophyta</taxon>
        <taxon>Tracheophyta</taxon>
        <taxon>Spermatophyta</taxon>
        <taxon>Magnoliopsida</taxon>
        <taxon>eudicotyledons</taxon>
        <taxon>Gunneridae</taxon>
        <taxon>Pentapetalae</taxon>
        <taxon>rosids</taxon>
        <taxon>fabids</taxon>
        <taxon>Fabales</taxon>
        <taxon>Fabaceae</taxon>
        <taxon>Papilionoideae</taxon>
        <taxon>50 kb inversion clade</taxon>
        <taxon>NPAAA clade</taxon>
        <taxon>Hologalegina</taxon>
        <taxon>IRL clade</taxon>
        <taxon>Trifolieae</taxon>
        <taxon>Trifolium</taxon>
    </lineage>
</organism>
<accession>A0A392P2X3</accession>
<keyword evidence="3" id="KW-1185">Reference proteome</keyword>
<dbReference type="PANTHER" id="PTHR42842:SF3">
    <property type="entry name" value="FAD_NAD(P)-BINDING OXIDOREDUCTASE FAMILY PROTEIN"/>
    <property type="match status" value="1"/>
</dbReference>
<dbReference type="SUPFAM" id="SSF51905">
    <property type="entry name" value="FAD/NAD(P)-binding domain"/>
    <property type="match status" value="1"/>
</dbReference>
<dbReference type="PANTHER" id="PTHR42842">
    <property type="entry name" value="FAD/NAD(P)-BINDING OXIDOREDUCTASE"/>
    <property type="match status" value="1"/>
</dbReference>
<proteinExistence type="predicted"/>
<evidence type="ECO:0000313" key="2">
    <source>
        <dbReference type="EMBL" id="MCI05155.1"/>
    </source>
</evidence>
<sequence length="149" mass="17093">GATKQILIDGKPHLGTDRLVPLLRNFRQHLQDLGVTIKFGTRVDDLHIEDGRVLGVMVSESADEYRLRSQKLEYDAVILAVGHSARDIYQMLLTHNVELVPKDFAMIPMVRYEVVTVVIELRYGGSWWGKYLQNTLALQRSSQYVIKRE</sequence>
<dbReference type="EMBL" id="LXQA010057704">
    <property type="protein sequence ID" value="MCI05155.1"/>
    <property type="molecule type" value="Genomic_DNA"/>
</dbReference>
<dbReference type="InterPro" id="IPR036188">
    <property type="entry name" value="FAD/NAD-bd_sf"/>
</dbReference>
<feature type="non-terminal residue" evidence="2">
    <location>
        <position position="1"/>
    </location>
</feature>
<feature type="domain" description="FAD dependent oxidoreductase" evidence="1">
    <location>
        <begin position="22"/>
        <end position="98"/>
    </location>
</feature>
<protein>
    <submittedName>
        <fullName evidence="2">FAD/NAD(P)-binding oxidoreductase-like protein</fullName>
    </submittedName>
</protein>
<evidence type="ECO:0000313" key="3">
    <source>
        <dbReference type="Proteomes" id="UP000265520"/>
    </source>
</evidence>
<dbReference type="Proteomes" id="UP000265520">
    <property type="component" value="Unassembled WGS sequence"/>
</dbReference>
<reference evidence="2 3" key="1">
    <citation type="journal article" date="2018" name="Front. Plant Sci.">
        <title>Red Clover (Trifolium pratense) and Zigzag Clover (T. medium) - A Picture of Genomic Similarities and Differences.</title>
        <authorList>
            <person name="Dluhosova J."/>
            <person name="Istvanek J."/>
            <person name="Nedelnik J."/>
            <person name="Repkova J."/>
        </authorList>
    </citation>
    <scope>NUCLEOTIDE SEQUENCE [LARGE SCALE GENOMIC DNA]</scope>
    <source>
        <strain evidence="3">cv. 10/8</strain>
        <tissue evidence="2">Leaf</tissue>
    </source>
</reference>
<dbReference type="Pfam" id="PF01266">
    <property type="entry name" value="DAO"/>
    <property type="match status" value="1"/>
</dbReference>
<evidence type="ECO:0000259" key="1">
    <source>
        <dbReference type="Pfam" id="PF01266"/>
    </source>
</evidence>
<dbReference type="Gene3D" id="3.50.50.60">
    <property type="entry name" value="FAD/NAD(P)-binding domain"/>
    <property type="match status" value="1"/>
</dbReference>
<dbReference type="InterPro" id="IPR006076">
    <property type="entry name" value="FAD-dep_OxRdtase"/>
</dbReference>
<comment type="caution">
    <text evidence="2">The sequence shown here is derived from an EMBL/GenBank/DDBJ whole genome shotgun (WGS) entry which is preliminary data.</text>
</comment>
<name>A0A392P2X3_9FABA</name>